<sequence length="97" mass="10933">MSPLIEFLSTHDVDIMLIGETKLTDKDRLNIRHYVTQRQDRTGDTRAGGVAALVRQTIPHERVIFPATVIENVAVRSPALSVQRWPTDKYNSTCTSL</sequence>
<dbReference type="SUPFAM" id="SSF56219">
    <property type="entry name" value="DNase I-like"/>
    <property type="match status" value="1"/>
</dbReference>
<evidence type="ECO:0000313" key="1">
    <source>
        <dbReference type="EMBL" id="KAJ3665132.1"/>
    </source>
</evidence>
<dbReference type="AlphaFoldDB" id="A0AA38IWV5"/>
<proteinExistence type="predicted"/>
<name>A0AA38IWV5_9CUCU</name>
<reference evidence="1" key="1">
    <citation type="journal article" date="2023" name="G3 (Bethesda)">
        <title>Whole genome assemblies of Zophobas morio and Tenebrio molitor.</title>
        <authorList>
            <person name="Kaur S."/>
            <person name="Stinson S.A."/>
            <person name="diCenzo G.C."/>
        </authorList>
    </citation>
    <scope>NUCLEOTIDE SEQUENCE</scope>
    <source>
        <strain evidence="1">QUZm001</strain>
    </source>
</reference>
<dbReference type="InterPro" id="IPR036691">
    <property type="entry name" value="Endo/exonu/phosph_ase_sf"/>
</dbReference>
<dbReference type="Proteomes" id="UP001168821">
    <property type="component" value="Unassembled WGS sequence"/>
</dbReference>
<accession>A0AA38IWV5</accession>
<dbReference type="EMBL" id="JALNTZ010000001">
    <property type="protein sequence ID" value="KAJ3665132.1"/>
    <property type="molecule type" value="Genomic_DNA"/>
</dbReference>
<keyword evidence="2" id="KW-1185">Reference proteome</keyword>
<protein>
    <submittedName>
        <fullName evidence="1">Uncharacterized protein</fullName>
    </submittedName>
</protein>
<gene>
    <name evidence="1" type="ORF">Zmor_000645</name>
</gene>
<evidence type="ECO:0000313" key="2">
    <source>
        <dbReference type="Proteomes" id="UP001168821"/>
    </source>
</evidence>
<organism evidence="1 2">
    <name type="scientific">Zophobas morio</name>
    <dbReference type="NCBI Taxonomy" id="2755281"/>
    <lineage>
        <taxon>Eukaryota</taxon>
        <taxon>Metazoa</taxon>
        <taxon>Ecdysozoa</taxon>
        <taxon>Arthropoda</taxon>
        <taxon>Hexapoda</taxon>
        <taxon>Insecta</taxon>
        <taxon>Pterygota</taxon>
        <taxon>Neoptera</taxon>
        <taxon>Endopterygota</taxon>
        <taxon>Coleoptera</taxon>
        <taxon>Polyphaga</taxon>
        <taxon>Cucujiformia</taxon>
        <taxon>Tenebrionidae</taxon>
        <taxon>Zophobas</taxon>
    </lineage>
</organism>
<dbReference type="Gene3D" id="3.60.10.10">
    <property type="entry name" value="Endonuclease/exonuclease/phosphatase"/>
    <property type="match status" value="1"/>
</dbReference>
<comment type="caution">
    <text evidence="1">The sequence shown here is derived from an EMBL/GenBank/DDBJ whole genome shotgun (WGS) entry which is preliminary data.</text>
</comment>